<dbReference type="OrthoDB" id="417678at2759"/>
<dbReference type="EMBL" id="DS268586">
    <property type="protein sequence ID" value="EFO92026.1"/>
    <property type="molecule type" value="Genomic_DNA"/>
</dbReference>
<dbReference type="InterPro" id="IPR007858">
    <property type="entry name" value="Dpy-30_motif"/>
</dbReference>
<dbReference type="Gene3D" id="1.20.890.10">
    <property type="entry name" value="cAMP-dependent protein kinase regulatory subunit, dimerization-anchoring domain"/>
    <property type="match status" value="1"/>
</dbReference>
<feature type="transmembrane region" description="Helical" evidence="2">
    <location>
        <begin position="73"/>
        <end position="90"/>
    </location>
</feature>
<dbReference type="AlphaFoldDB" id="E3NBL9"/>
<feature type="compositionally biased region" description="Polar residues" evidence="1">
    <location>
        <begin position="269"/>
        <end position="286"/>
    </location>
</feature>
<keyword evidence="2" id="KW-0472">Membrane</keyword>
<dbReference type="HOGENOM" id="CLU_631982_0_0_1"/>
<gene>
    <name evidence="3" type="ORF">CRE_10603</name>
</gene>
<protein>
    <submittedName>
        <fullName evidence="3">Uncharacterized protein</fullName>
    </submittedName>
</protein>
<sequence>MIPRKIVPIIYVASTILQKLFIPESESFHVPLYLIYTILMYTVTVAVADLCLELIRYIHRILKVNEVKRCRNELLIGYMAVILWAMRSRYSLYYSGYDEETVFWLQLNALIYACSINSFLCTTLHANPRFPTPRYSEFTETQASIAAAHYYIILTALGTGNWLQVFAWILSLASSMHIYEILTSQRPEPAPVAPATITNIRDRPEARAEARAEMPDNQEEQGNLGAGIQATPNIQDRHDERERMIRGVMRDLARKRAAAPATKPEATENSTVPPTTGARQQTGSSTAVPYRQYLDSTVLPILQQGLEFLAKCPTQYPIEVLADFLLLKKDCYNAENQNPTGLSMDPAVSPHCNEAMVREEENLGARIQAAWYPMGNGGYSLRADNQRYFDLLIGRFKTIADPFKIRDSANKMEEKRRHRDQRNELLGLPNAWKDDDFFDDLEDVTGITGYSNLSGLQ</sequence>
<name>E3NBL9_CAERE</name>
<keyword evidence="2" id="KW-0812">Transmembrane</keyword>
<keyword evidence="4" id="KW-1185">Reference proteome</keyword>
<feature type="transmembrane region" description="Helical" evidence="2">
    <location>
        <begin position="102"/>
        <end position="126"/>
    </location>
</feature>
<proteinExistence type="predicted"/>
<dbReference type="Pfam" id="PF05186">
    <property type="entry name" value="Dpy-30"/>
    <property type="match status" value="1"/>
</dbReference>
<evidence type="ECO:0000313" key="3">
    <source>
        <dbReference type="EMBL" id="EFO92026.1"/>
    </source>
</evidence>
<dbReference type="eggNOG" id="KOG4109">
    <property type="taxonomic scope" value="Eukaryota"/>
</dbReference>
<dbReference type="InParanoid" id="E3NBL9"/>
<evidence type="ECO:0000313" key="4">
    <source>
        <dbReference type="Proteomes" id="UP000008281"/>
    </source>
</evidence>
<accession>E3NBL9</accession>
<organism evidence="4">
    <name type="scientific">Caenorhabditis remanei</name>
    <name type="common">Caenorhabditis vulgaris</name>
    <dbReference type="NCBI Taxonomy" id="31234"/>
    <lineage>
        <taxon>Eukaryota</taxon>
        <taxon>Metazoa</taxon>
        <taxon>Ecdysozoa</taxon>
        <taxon>Nematoda</taxon>
        <taxon>Chromadorea</taxon>
        <taxon>Rhabditida</taxon>
        <taxon>Rhabditina</taxon>
        <taxon>Rhabditomorpha</taxon>
        <taxon>Rhabditoidea</taxon>
        <taxon>Rhabditidae</taxon>
        <taxon>Peloderinae</taxon>
        <taxon>Caenorhabditis</taxon>
    </lineage>
</organism>
<dbReference type="Proteomes" id="UP000008281">
    <property type="component" value="Unassembled WGS sequence"/>
</dbReference>
<evidence type="ECO:0000256" key="1">
    <source>
        <dbReference type="SAM" id="MobiDB-lite"/>
    </source>
</evidence>
<feature type="transmembrane region" description="Helical" evidence="2">
    <location>
        <begin position="147"/>
        <end position="170"/>
    </location>
</feature>
<reference evidence="3" key="1">
    <citation type="submission" date="2007-07" db="EMBL/GenBank/DDBJ databases">
        <title>PCAP assembly of the Caenorhabditis remanei genome.</title>
        <authorList>
            <consortium name="The Caenorhabditis remanei Sequencing Consortium"/>
            <person name="Wilson R.K."/>
        </authorList>
    </citation>
    <scope>NUCLEOTIDE SEQUENCE [LARGE SCALE GENOMIC DNA]</scope>
    <source>
        <strain evidence="3">PB4641</strain>
    </source>
</reference>
<evidence type="ECO:0000256" key="2">
    <source>
        <dbReference type="SAM" id="Phobius"/>
    </source>
</evidence>
<feature type="compositionally biased region" description="Low complexity" evidence="1">
    <location>
        <begin position="258"/>
        <end position="268"/>
    </location>
</feature>
<keyword evidence="2" id="KW-1133">Transmembrane helix</keyword>
<dbReference type="STRING" id="31234.E3NBL9"/>
<feature type="region of interest" description="Disordered" evidence="1">
    <location>
        <begin position="253"/>
        <end position="286"/>
    </location>
</feature>
<feature type="transmembrane region" description="Helical" evidence="2">
    <location>
        <begin position="33"/>
        <end position="52"/>
    </location>
</feature>